<gene>
    <name evidence="7" type="ORF">Trco_006109</name>
</gene>
<dbReference type="Proteomes" id="UP000827724">
    <property type="component" value="Unassembled WGS sequence"/>
</dbReference>
<feature type="compositionally biased region" description="Basic residues" evidence="5">
    <location>
        <begin position="69"/>
        <end position="79"/>
    </location>
</feature>
<name>A0A9P8QIE2_9HYPO</name>
<dbReference type="Pfam" id="PF13445">
    <property type="entry name" value="zf-RING_UBOX"/>
    <property type="match status" value="1"/>
</dbReference>
<dbReference type="PANTHER" id="PTHR23041">
    <property type="entry name" value="RING FINGER DOMAIN-CONTAINING"/>
    <property type="match status" value="1"/>
</dbReference>
<evidence type="ECO:0000313" key="7">
    <source>
        <dbReference type="EMBL" id="KAH6606956.1"/>
    </source>
</evidence>
<feature type="domain" description="RING-type" evidence="6">
    <location>
        <begin position="120"/>
        <end position="178"/>
    </location>
</feature>
<reference evidence="7" key="1">
    <citation type="submission" date="2021-08" db="EMBL/GenBank/DDBJ databases">
        <title>Chromosome-Level Trichoderma cornu-damae using Hi-C Data.</title>
        <authorList>
            <person name="Kim C.S."/>
        </authorList>
    </citation>
    <scope>NUCLEOTIDE SEQUENCE</scope>
    <source>
        <strain evidence="7">KA19-0412C</strain>
    </source>
</reference>
<dbReference type="EMBL" id="JAIWOZ010000004">
    <property type="protein sequence ID" value="KAH6606956.1"/>
    <property type="molecule type" value="Genomic_DNA"/>
</dbReference>
<evidence type="ECO:0000256" key="3">
    <source>
        <dbReference type="ARBA" id="ARBA00022833"/>
    </source>
</evidence>
<keyword evidence="3" id="KW-0862">Zinc</keyword>
<dbReference type="PANTHER" id="PTHR23041:SF78">
    <property type="entry name" value="E3 UBIQUITIN-PROTEIN LIGASE RNF4"/>
    <property type="match status" value="1"/>
</dbReference>
<dbReference type="PROSITE" id="PS50089">
    <property type="entry name" value="ZF_RING_2"/>
    <property type="match status" value="1"/>
</dbReference>
<evidence type="ECO:0000259" key="6">
    <source>
        <dbReference type="PROSITE" id="PS50089"/>
    </source>
</evidence>
<dbReference type="InterPro" id="IPR017907">
    <property type="entry name" value="Znf_RING_CS"/>
</dbReference>
<dbReference type="GO" id="GO:0008270">
    <property type="term" value="F:zinc ion binding"/>
    <property type="evidence" value="ECO:0007669"/>
    <property type="project" value="UniProtKB-KW"/>
</dbReference>
<organism evidence="7 8">
    <name type="scientific">Trichoderma cornu-damae</name>
    <dbReference type="NCBI Taxonomy" id="654480"/>
    <lineage>
        <taxon>Eukaryota</taxon>
        <taxon>Fungi</taxon>
        <taxon>Dikarya</taxon>
        <taxon>Ascomycota</taxon>
        <taxon>Pezizomycotina</taxon>
        <taxon>Sordariomycetes</taxon>
        <taxon>Hypocreomycetidae</taxon>
        <taxon>Hypocreales</taxon>
        <taxon>Hypocreaceae</taxon>
        <taxon>Trichoderma</taxon>
    </lineage>
</organism>
<keyword evidence="2 4" id="KW-0863">Zinc-finger</keyword>
<protein>
    <recommendedName>
        <fullName evidence="6">RING-type domain-containing protein</fullName>
    </recommendedName>
</protein>
<sequence length="317" mass="35833">MPTVRPERNRRRGGGASGAPRARRTRPTPQQPRSPLAAARFGPGSDSSSASETTATVNRRPRGSLVRRGAIRRPKKRPARAAALPPSPATVEDSYWPTVRQYINNGGHEGAKGARTKAVCPICRDELPVRGLDPSQELLQHEGGVVIGCGHIFCRSCLTQTFRAQNEEQRKRSCPVCRAEMECQRCGLQGRAIDIPKAHGNASDFDQLPRTVPEGGNQPDHCVRCEARDWWIWQVEHGRHGLLGRQDDPIEAGFQRLMYDMMDHMEDNRVPTGMVEVEQQLLGLFQRRFMQLRRERERYIERYLTNRLLGAGRDSWQ</sequence>
<accession>A0A9P8QIE2</accession>
<dbReference type="Gene3D" id="3.30.40.10">
    <property type="entry name" value="Zinc/RING finger domain, C3HC4 (zinc finger)"/>
    <property type="match status" value="1"/>
</dbReference>
<feature type="compositionally biased region" description="Low complexity" evidence="5">
    <location>
        <begin position="45"/>
        <end position="56"/>
    </location>
</feature>
<proteinExistence type="predicted"/>
<evidence type="ECO:0000256" key="1">
    <source>
        <dbReference type="ARBA" id="ARBA00022723"/>
    </source>
</evidence>
<evidence type="ECO:0000256" key="5">
    <source>
        <dbReference type="SAM" id="MobiDB-lite"/>
    </source>
</evidence>
<dbReference type="InterPro" id="IPR013083">
    <property type="entry name" value="Znf_RING/FYVE/PHD"/>
</dbReference>
<dbReference type="AlphaFoldDB" id="A0A9P8QIE2"/>
<dbReference type="InterPro" id="IPR001841">
    <property type="entry name" value="Znf_RING"/>
</dbReference>
<dbReference type="InterPro" id="IPR027370">
    <property type="entry name" value="Znf-RING_euk"/>
</dbReference>
<feature type="region of interest" description="Disordered" evidence="5">
    <location>
        <begin position="1"/>
        <end position="90"/>
    </location>
</feature>
<dbReference type="SUPFAM" id="SSF57850">
    <property type="entry name" value="RING/U-box"/>
    <property type="match status" value="1"/>
</dbReference>
<dbReference type="SMART" id="SM00184">
    <property type="entry name" value="RING"/>
    <property type="match status" value="1"/>
</dbReference>
<evidence type="ECO:0000256" key="4">
    <source>
        <dbReference type="PROSITE-ProRule" id="PRU00175"/>
    </source>
</evidence>
<evidence type="ECO:0000256" key="2">
    <source>
        <dbReference type="ARBA" id="ARBA00022771"/>
    </source>
</evidence>
<comment type="caution">
    <text evidence="7">The sequence shown here is derived from an EMBL/GenBank/DDBJ whole genome shotgun (WGS) entry which is preliminary data.</text>
</comment>
<dbReference type="OrthoDB" id="654191at2759"/>
<dbReference type="InterPro" id="IPR047134">
    <property type="entry name" value="RNF4"/>
</dbReference>
<evidence type="ECO:0000313" key="8">
    <source>
        <dbReference type="Proteomes" id="UP000827724"/>
    </source>
</evidence>
<keyword evidence="1" id="KW-0479">Metal-binding</keyword>
<dbReference type="PROSITE" id="PS00518">
    <property type="entry name" value="ZF_RING_1"/>
    <property type="match status" value="1"/>
</dbReference>
<keyword evidence="8" id="KW-1185">Reference proteome</keyword>